<dbReference type="EMBL" id="JADYXP020000005">
    <property type="protein sequence ID" value="KAL0124072.1"/>
    <property type="molecule type" value="Genomic_DNA"/>
</dbReference>
<comment type="caution">
    <text evidence="2">The sequence shown here is derived from an EMBL/GenBank/DDBJ whole genome shotgun (WGS) entry which is preliminary data.</text>
</comment>
<gene>
    <name evidence="2" type="ORF">PUN28_006101</name>
</gene>
<feature type="region of interest" description="Disordered" evidence="1">
    <location>
        <begin position="398"/>
        <end position="422"/>
    </location>
</feature>
<proteinExistence type="predicted"/>
<feature type="compositionally biased region" description="Basic and acidic residues" evidence="1">
    <location>
        <begin position="407"/>
        <end position="422"/>
    </location>
</feature>
<dbReference type="Proteomes" id="UP001430953">
    <property type="component" value="Unassembled WGS sequence"/>
</dbReference>
<protein>
    <submittedName>
        <fullName evidence="2">Uncharacterized protein</fullName>
    </submittedName>
</protein>
<dbReference type="AlphaFoldDB" id="A0AAW2GC77"/>
<evidence type="ECO:0000256" key="1">
    <source>
        <dbReference type="SAM" id="MobiDB-lite"/>
    </source>
</evidence>
<reference evidence="2 3" key="1">
    <citation type="submission" date="2023-03" db="EMBL/GenBank/DDBJ databases">
        <title>High recombination rates correlate with genetic variation in Cardiocondyla obscurior ants.</title>
        <authorList>
            <person name="Errbii M."/>
        </authorList>
    </citation>
    <scope>NUCLEOTIDE SEQUENCE [LARGE SCALE GENOMIC DNA]</scope>
    <source>
        <strain evidence="2">Alpha-2009</strain>
        <tissue evidence="2">Whole body</tissue>
    </source>
</reference>
<evidence type="ECO:0000313" key="3">
    <source>
        <dbReference type="Proteomes" id="UP001430953"/>
    </source>
</evidence>
<sequence length="561" mass="63327">MLSNSERNIRRNLKFTKTPISATESKKCVKTGINNNDNNPKKENAYLSRKSFLLPPNTIKEFYVKNRFTQNRFEVSQLHSSPVSSENINFKISKISTNDLTLTENTNTDNDSTICIKEKKMSITQNIPSQAFNINEQSGINILHTSSSDSEDTFCNLVNPVLNLNPNKMSNVDICGSENNVCSVIIKRSLLLSGDDADSNIIVMSHNDNNINQNNTRANHHSSTICVSPVDAEKKVKDASLIKKDEKENCSSKACTIVYEKDLNSSLQAVRLTEESVLNLQRSFSEDDECVSLSKRELIVLESKLKHLVSRFQEDLLSLNLMLIDVTKLLSTTNGESKKIKSNKVTVAQQITENQENNIKVTDNIDTNCISIIDKEYDNALKEACKTFDINKSNVLETNKKNNPKKHFSDHDASGSNNEDKKVLNTPIIKQCKEFKPESRRRSARLMAKLLNSSNATNDSFVNLENELSITNKKCNTPIIKTPRIKITPAKNKYQDEKIEGKPMKEYMALRSRMSCLSTPNIKRFNSSMSGNGTHRETEDAKTSVSDKIYAEIYNLYEDSF</sequence>
<evidence type="ECO:0000313" key="2">
    <source>
        <dbReference type="EMBL" id="KAL0124072.1"/>
    </source>
</evidence>
<name>A0AAW2GC77_9HYME</name>
<accession>A0AAW2GC77</accession>
<keyword evidence="3" id="KW-1185">Reference proteome</keyword>
<organism evidence="2 3">
    <name type="scientific">Cardiocondyla obscurior</name>
    <dbReference type="NCBI Taxonomy" id="286306"/>
    <lineage>
        <taxon>Eukaryota</taxon>
        <taxon>Metazoa</taxon>
        <taxon>Ecdysozoa</taxon>
        <taxon>Arthropoda</taxon>
        <taxon>Hexapoda</taxon>
        <taxon>Insecta</taxon>
        <taxon>Pterygota</taxon>
        <taxon>Neoptera</taxon>
        <taxon>Endopterygota</taxon>
        <taxon>Hymenoptera</taxon>
        <taxon>Apocrita</taxon>
        <taxon>Aculeata</taxon>
        <taxon>Formicoidea</taxon>
        <taxon>Formicidae</taxon>
        <taxon>Myrmicinae</taxon>
        <taxon>Cardiocondyla</taxon>
    </lineage>
</organism>